<feature type="transmembrane region" description="Helical" evidence="1">
    <location>
        <begin position="106"/>
        <end position="126"/>
    </location>
</feature>
<keyword evidence="1" id="KW-0472">Membrane</keyword>
<gene>
    <name evidence="2" type="ORF">ACFOGH_18300</name>
</gene>
<feature type="transmembrane region" description="Helical" evidence="1">
    <location>
        <begin position="56"/>
        <end position="77"/>
    </location>
</feature>
<reference evidence="3" key="1">
    <citation type="journal article" date="2019" name="Int. J. Syst. Evol. Microbiol.">
        <title>The Global Catalogue of Microorganisms (GCM) 10K type strain sequencing project: providing services to taxonomists for standard genome sequencing and annotation.</title>
        <authorList>
            <consortium name="The Broad Institute Genomics Platform"/>
            <consortium name="The Broad Institute Genome Sequencing Center for Infectious Disease"/>
            <person name="Wu L."/>
            <person name="Ma J."/>
        </authorList>
    </citation>
    <scope>NUCLEOTIDE SEQUENCE [LARGE SCALE GENOMIC DNA]</scope>
    <source>
        <strain evidence="3">KCTC 52039</strain>
    </source>
</reference>
<dbReference type="Proteomes" id="UP001595547">
    <property type="component" value="Unassembled WGS sequence"/>
</dbReference>
<keyword evidence="1" id="KW-0812">Transmembrane</keyword>
<sequence>MLALITLAARLAMAHAARRMAQASALFAASVVFAIIALIGFAAALWIWLAHLLGPIGAALLVGAAGLVLALICGLLARIRLRTASPLQSPAAQTLLAELKAHNAEASLFSLIGPALAAALLGMFLGGKPKE</sequence>
<dbReference type="Pfam" id="PF07332">
    <property type="entry name" value="Phage_holin_3_6"/>
    <property type="match status" value="1"/>
</dbReference>
<keyword evidence="1" id="KW-1133">Transmembrane helix</keyword>
<accession>A0ABV7J295</accession>
<dbReference type="InterPro" id="IPR009937">
    <property type="entry name" value="Phage_holin_3_6"/>
</dbReference>
<dbReference type="RefSeq" id="WP_380074612.1">
    <property type="nucleotide sequence ID" value="NZ_JBHRTO010000002.1"/>
</dbReference>
<evidence type="ECO:0000313" key="3">
    <source>
        <dbReference type="Proteomes" id="UP001595547"/>
    </source>
</evidence>
<evidence type="ECO:0000313" key="2">
    <source>
        <dbReference type="EMBL" id="MFC3182957.1"/>
    </source>
</evidence>
<evidence type="ECO:0000256" key="1">
    <source>
        <dbReference type="SAM" id="Phobius"/>
    </source>
</evidence>
<dbReference type="EMBL" id="JBHRTO010000002">
    <property type="protein sequence ID" value="MFC3182957.1"/>
    <property type="molecule type" value="Genomic_DNA"/>
</dbReference>
<name>A0ABV7J295_9RHOB</name>
<organism evidence="2 3">
    <name type="scientific">Cypionkella sinensis</name>
    <dbReference type="NCBI Taxonomy" id="1756043"/>
    <lineage>
        <taxon>Bacteria</taxon>
        <taxon>Pseudomonadati</taxon>
        <taxon>Pseudomonadota</taxon>
        <taxon>Alphaproteobacteria</taxon>
        <taxon>Rhodobacterales</taxon>
        <taxon>Paracoccaceae</taxon>
        <taxon>Cypionkella</taxon>
    </lineage>
</organism>
<feature type="transmembrane region" description="Helical" evidence="1">
    <location>
        <begin position="26"/>
        <end position="49"/>
    </location>
</feature>
<protein>
    <submittedName>
        <fullName evidence="2">Phage holin family protein</fullName>
    </submittedName>
</protein>
<proteinExistence type="predicted"/>
<keyword evidence="3" id="KW-1185">Reference proteome</keyword>
<comment type="caution">
    <text evidence="2">The sequence shown here is derived from an EMBL/GenBank/DDBJ whole genome shotgun (WGS) entry which is preliminary data.</text>
</comment>